<accession>A0A5B7HQR3</accession>
<comment type="caution">
    <text evidence="2">The sequence shown here is derived from an EMBL/GenBank/DDBJ whole genome shotgun (WGS) entry which is preliminary data.</text>
</comment>
<gene>
    <name evidence="2" type="ORF">E2C01_065316</name>
</gene>
<sequence length="58" mass="6777">MKSVLQQSTQTKNPRKEAEVQTEKNEDQQEVVEAGRVENRPRKRMMFKKAPVHIIVTV</sequence>
<reference evidence="2 3" key="1">
    <citation type="submission" date="2019-05" db="EMBL/GenBank/DDBJ databases">
        <title>Another draft genome of Portunus trituberculatus and its Hox gene families provides insights of decapod evolution.</title>
        <authorList>
            <person name="Jeong J.-H."/>
            <person name="Song I."/>
            <person name="Kim S."/>
            <person name="Choi T."/>
            <person name="Kim D."/>
            <person name="Ryu S."/>
            <person name="Kim W."/>
        </authorList>
    </citation>
    <scope>NUCLEOTIDE SEQUENCE [LARGE SCALE GENOMIC DNA]</scope>
    <source>
        <tissue evidence="2">Muscle</tissue>
    </source>
</reference>
<feature type="region of interest" description="Disordered" evidence="1">
    <location>
        <begin position="1"/>
        <end position="37"/>
    </location>
</feature>
<dbReference type="Proteomes" id="UP000324222">
    <property type="component" value="Unassembled WGS sequence"/>
</dbReference>
<organism evidence="2 3">
    <name type="scientific">Portunus trituberculatus</name>
    <name type="common">Swimming crab</name>
    <name type="synonym">Neptunus trituberculatus</name>
    <dbReference type="NCBI Taxonomy" id="210409"/>
    <lineage>
        <taxon>Eukaryota</taxon>
        <taxon>Metazoa</taxon>
        <taxon>Ecdysozoa</taxon>
        <taxon>Arthropoda</taxon>
        <taxon>Crustacea</taxon>
        <taxon>Multicrustacea</taxon>
        <taxon>Malacostraca</taxon>
        <taxon>Eumalacostraca</taxon>
        <taxon>Eucarida</taxon>
        <taxon>Decapoda</taxon>
        <taxon>Pleocyemata</taxon>
        <taxon>Brachyura</taxon>
        <taxon>Eubrachyura</taxon>
        <taxon>Portunoidea</taxon>
        <taxon>Portunidae</taxon>
        <taxon>Portuninae</taxon>
        <taxon>Portunus</taxon>
    </lineage>
</organism>
<dbReference type="AlphaFoldDB" id="A0A5B7HQR3"/>
<feature type="compositionally biased region" description="Basic and acidic residues" evidence="1">
    <location>
        <begin position="14"/>
        <end position="37"/>
    </location>
</feature>
<dbReference type="EMBL" id="VSRR010032203">
    <property type="protein sequence ID" value="MPC71048.1"/>
    <property type="molecule type" value="Genomic_DNA"/>
</dbReference>
<feature type="compositionally biased region" description="Polar residues" evidence="1">
    <location>
        <begin position="1"/>
        <end position="12"/>
    </location>
</feature>
<evidence type="ECO:0000313" key="3">
    <source>
        <dbReference type="Proteomes" id="UP000324222"/>
    </source>
</evidence>
<keyword evidence="3" id="KW-1185">Reference proteome</keyword>
<name>A0A5B7HQR3_PORTR</name>
<evidence type="ECO:0000313" key="2">
    <source>
        <dbReference type="EMBL" id="MPC71048.1"/>
    </source>
</evidence>
<protein>
    <submittedName>
        <fullName evidence="2">Uncharacterized protein</fullName>
    </submittedName>
</protein>
<proteinExistence type="predicted"/>
<evidence type="ECO:0000256" key="1">
    <source>
        <dbReference type="SAM" id="MobiDB-lite"/>
    </source>
</evidence>